<protein>
    <submittedName>
        <fullName evidence="2">Uncharacterized protein</fullName>
    </submittedName>
</protein>
<dbReference type="Proteomes" id="UP000176714">
    <property type="component" value="Unassembled WGS sequence"/>
</dbReference>
<evidence type="ECO:0000313" key="3">
    <source>
        <dbReference type="Proteomes" id="UP000176714"/>
    </source>
</evidence>
<proteinExistence type="predicted"/>
<organism evidence="2 3">
    <name type="scientific">Candidatus Kaiserbacteria bacterium RIFCSPLOWO2_01_FULL_55_19</name>
    <dbReference type="NCBI Taxonomy" id="1798516"/>
    <lineage>
        <taxon>Bacteria</taxon>
        <taxon>Candidatus Kaiseribacteriota</taxon>
    </lineage>
</organism>
<evidence type="ECO:0000256" key="1">
    <source>
        <dbReference type="SAM" id="Phobius"/>
    </source>
</evidence>
<name>A0A1F6ERX6_9BACT</name>
<dbReference type="AlphaFoldDB" id="A0A1F6ERX6"/>
<accession>A0A1F6ERX6</accession>
<reference evidence="2 3" key="1">
    <citation type="journal article" date="2016" name="Nat. Commun.">
        <title>Thousands of microbial genomes shed light on interconnected biogeochemical processes in an aquifer system.</title>
        <authorList>
            <person name="Anantharaman K."/>
            <person name="Brown C.T."/>
            <person name="Hug L.A."/>
            <person name="Sharon I."/>
            <person name="Castelle C.J."/>
            <person name="Probst A.J."/>
            <person name="Thomas B.C."/>
            <person name="Singh A."/>
            <person name="Wilkins M.J."/>
            <person name="Karaoz U."/>
            <person name="Brodie E.L."/>
            <person name="Williams K.H."/>
            <person name="Hubbard S.S."/>
            <person name="Banfield J.F."/>
        </authorList>
    </citation>
    <scope>NUCLEOTIDE SEQUENCE [LARGE SCALE GENOMIC DNA]</scope>
</reference>
<keyword evidence="1" id="KW-0472">Membrane</keyword>
<sequence>MNNQSSLQSFLPWGISWLTVVLGILTISTFIAVSGPGVRYGYVTPMMGVAEGTVGYGGGGGAPTMDTGIANKMMYPYPYPNPDVPASDTREFLKIYYNASMRTRDVPALTRSVGTVVRGYNGRIDQESSSSQYGSISFAVSTSKYDAFRAELESLVGSRFLSVNISSQNLLSQKVSIEEQQEQADTALADYKTARQKIVSAHASAVQSLQAQIDASTPDSAGWLLLKKQLVSENAAYTDRLANADANIKYAQDWAKAVETQDQTLLENVATVTGTVSIQKIGLWDTALAYLPGYWIPVIFAVLTGLSYRRDRRRAFIA</sequence>
<keyword evidence="1" id="KW-0812">Transmembrane</keyword>
<evidence type="ECO:0000313" key="2">
    <source>
        <dbReference type="EMBL" id="OGG76375.1"/>
    </source>
</evidence>
<feature type="transmembrane region" description="Helical" evidence="1">
    <location>
        <begin position="287"/>
        <end position="308"/>
    </location>
</feature>
<gene>
    <name evidence="2" type="ORF">A2950_00190</name>
</gene>
<dbReference type="STRING" id="1798516.A2950_00190"/>
<keyword evidence="1" id="KW-1133">Transmembrane helix</keyword>
<feature type="transmembrane region" description="Helical" evidence="1">
    <location>
        <begin position="12"/>
        <end position="33"/>
    </location>
</feature>
<dbReference type="EMBL" id="MFMD01000026">
    <property type="protein sequence ID" value="OGG76375.1"/>
    <property type="molecule type" value="Genomic_DNA"/>
</dbReference>
<comment type="caution">
    <text evidence="2">The sequence shown here is derived from an EMBL/GenBank/DDBJ whole genome shotgun (WGS) entry which is preliminary data.</text>
</comment>